<dbReference type="CDD" id="cd16913">
    <property type="entry name" value="YkuD_like"/>
    <property type="match status" value="1"/>
</dbReference>
<dbReference type="Proteomes" id="UP000177458">
    <property type="component" value="Unassembled WGS sequence"/>
</dbReference>
<feature type="active site" description="Nucleophile" evidence="6">
    <location>
        <position position="413"/>
    </location>
</feature>
<dbReference type="GO" id="GO:0008360">
    <property type="term" value="P:regulation of cell shape"/>
    <property type="evidence" value="ECO:0007669"/>
    <property type="project" value="UniProtKB-UniRule"/>
</dbReference>
<evidence type="ECO:0000259" key="8">
    <source>
        <dbReference type="PROSITE" id="PS52029"/>
    </source>
</evidence>
<evidence type="ECO:0000313" key="10">
    <source>
        <dbReference type="Proteomes" id="UP000177458"/>
    </source>
</evidence>
<gene>
    <name evidence="9" type="ORF">A3A69_00465</name>
</gene>
<reference evidence="9 10" key="1">
    <citation type="journal article" date="2016" name="Nat. Commun.">
        <title>Thousands of microbial genomes shed light on interconnected biogeochemical processes in an aquifer system.</title>
        <authorList>
            <person name="Anantharaman K."/>
            <person name="Brown C.T."/>
            <person name="Hug L.A."/>
            <person name="Sharon I."/>
            <person name="Castelle C.J."/>
            <person name="Probst A.J."/>
            <person name="Thomas B.C."/>
            <person name="Singh A."/>
            <person name="Wilkins M.J."/>
            <person name="Karaoz U."/>
            <person name="Brodie E.L."/>
            <person name="Williams K.H."/>
            <person name="Hubbard S.S."/>
            <person name="Banfield J.F."/>
        </authorList>
    </citation>
    <scope>NUCLEOTIDE SEQUENCE [LARGE SCALE GENOMIC DNA]</scope>
</reference>
<evidence type="ECO:0000256" key="5">
    <source>
        <dbReference type="ARBA" id="ARBA00023316"/>
    </source>
</evidence>
<keyword evidence="5 6" id="KW-0961">Cell wall biogenesis/degradation</keyword>
<dbReference type="PROSITE" id="PS52029">
    <property type="entry name" value="LD_TPASE"/>
    <property type="match status" value="1"/>
</dbReference>
<evidence type="ECO:0000256" key="3">
    <source>
        <dbReference type="ARBA" id="ARBA00022960"/>
    </source>
</evidence>
<dbReference type="GO" id="GO:0071555">
    <property type="term" value="P:cell wall organization"/>
    <property type="evidence" value="ECO:0007669"/>
    <property type="project" value="UniProtKB-UniRule"/>
</dbReference>
<dbReference type="InterPro" id="IPR005490">
    <property type="entry name" value="LD_TPept_cat_dom"/>
</dbReference>
<feature type="active site" description="Proton donor/acceptor" evidence="6">
    <location>
        <position position="385"/>
    </location>
</feature>
<keyword evidence="4 6" id="KW-0573">Peptidoglycan synthesis</keyword>
<keyword evidence="7" id="KW-0812">Transmembrane</keyword>
<name>A0A1F4UXD8_UNCKA</name>
<protein>
    <recommendedName>
        <fullName evidence="8">L,D-TPase catalytic domain-containing protein</fullName>
    </recommendedName>
</protein>
<dbReference type="PANTHER" id="PTHR30582">
    <property type="entry name" value="L,D-TRANSPEPTIDASE"/>
    <property type="match status" value="1"/>
</dbReference>
<dbReference type="GO" id="GO:0005576">
    <property type="term" value="C:extracellular region"/>
    <property type="evidence" value="ECO:0007669"/>
    <property type="project" value="TreeGrafter"/>
</dbReference>
<dbReference type="GO" id="GO:0071972">
    <property type="term" value="F:peptidoglycan L,D-transpeptidase activity"/>
    <property type="evidence" value="ECO:0007669"/>
    <property type="project" value="TreeGrafter"/>
</dbReference>
<evidence type="ECO:0000256" key="7">
    <source>
        <dbReference type="SAM" id="Phobius"/>
    </source>
</evidence>
<evidence type="ECO:0000256" key="4">
    <source>
        <dbReference type="ARBA" id="ARBA00022984"/>
    </source>
</evidence>
<accession>A0A1F4UXD8</accession>
<dbReference type="Gene3D" id="2.40.440.10">
    <property type="entry name" value="L,D-transpeptidase catalytic domain-like"/>
    <property type="match status" value="1"/>
</dbReference>
<evidence type="ECO:0000256" key="6">
    <source>
        <dbReference type="PROSITE-ProRule" id="PRU01373"/>
    </source>
</evidence>
<organism evidence="9 10">
    <name type="scientific">candidate division WWE3 bacterium RIFCSPLOWO2_01_FULL_37_15</name>
    <dbReference type="NCBI Taxonomy" id="1802622"/>
    <lineage>
        <taxon>Bacteria</taxon>
        <taxon>Katanobacteria</taxon>
    </lineage>
</organism>
<evidence type="ECO:0000313" key="9">
    <source>
        <dbReference type="EMBL" id="OGC49604.1"/>
    </source>
</evidence>
<feature type="domain" description="L,D-TPase catalytic" evidence="8">
    <location>
        <begin position="311"/>
        <end position="437"/>
    </location>
</feature>
<dbReference type="GO" id="GO:0018104">
    <property type="term" value="P:peptidoglycan-protein cross-linking"/>
    <property type="evidence" value="ECO:0007669"/>
    <property type="project" value="TreeGrafter"/>
</dbReference>
<sequence length="438" mass="50799">MKVKLVFLLIIPVIFSYWLLYNLSNKPITVFRNNIKAGNIDLSWKTLNTGLELLNTSINTPIYLNIESQSRATTLNDLGITYDENELLKATKTCRFRKPLIFCRNTSNEPINQDEFVVVDDVRLSHYLDELEKEFEFISKNSIISFYDYSFIAPSINATISLNKDVFTNKKSLTQIIDTKDIKIKLNLETKDDLNKQKIATNNLIKKITIPLLIKYGRNPVYIPKNTLKTFINSTEENNLIKNYISENKVKEYLNNIKDKYEKDDVKILEKESVRAIQMALLFRTTDYKVNNAVILPIEGMPKTNGELHDVYLELIKSQQRLYRFENGKLVKTYIVSTGLTWETPPGEYKILGKQKMTISYFGNWYMPNYLPIGYINGQYRFGFHAIPYHMDGYGNIYSRDENTMGSPATGGCIQLTYNDSLELFEWANVGMPVYIYE</sequence>
<dbReference type="InterPro" id="IPR050979">
    <property type="entry name" value="LD-transpeptidase"/>
</dbReference>
<dbReference type="Pfam" id="PF03734">
    <property type="entry name" value="YkuD"/>
    <property type="match status" value="1"/>
</dbReference>
<keyword evidence="7" id="KW-1133">Transmembrane helix</keyword>
<dbReference type="GO" id="GO:0016740">
    <property type="term" value="F:transferase activity"/>
    <property type="evidence" value="ECO:0007669"/>
    <property type="project" value="UniProtKB-KW"/>
</dbReference>
<dbReference type="EMBL" id="MEVF01000018">
    <property type="protein sequence ID" value="OGC49604.1"/>
    <property type="molecule type" value="Genomic_DNA"/>
</dbReference>
<dbReference type="InterPro" id="IPR038063">
    <property type="entry name" value="Transpep_catalytic_dom"/>
</dbReference>
<keyword evidence="2" id="KW-0808">Transferase</keyword>
<feature type="transmembrane region" description="Helical" evidence="7">
    <location>
        <begin position="5"/>
        <end position="23"/>
    </location>
</feature>
<proteinExistence type="predicted"/>
<dbReference type="AlphaFoldDB" id="A0A1F4UXD8"/>
<evidence type="ECO:0000256" key="2">
    <source>
        <dbReference type="ARBA" id="ARBA00022679"/>
    </source>
</evidence>
<comment type="pathway">
    <text evidence="1 6">Cell wall biogenesis; peptidoglycan biosynthesis.</text>
</comment>
<dbReference type="SUPFAM" id="SSF141523">
    <property type="entry name" value="L,D-transpeptidase catalytic domain-like"/>
    <property type="match status" value="1"/>
</dbReference>
<keyword evidence="7" id="KW-0472">Membrane</keyword>
<evidence type="ECO:0000256" key="1">
    <source>
        <dbReference type="ARBA" id="ARBA00004752"/>
    </source>
</evidence>
<dbReference type="UniPathway" id="UPA00219"/>
<comment type="caution">
    <text evidence="9">The sequence shown here is derived from an EMBL/GenBank/DDBJ whole genome shotgun (WGS) entry which is preliminary data.</text>
</comment>
<keyword evidence="3 6" id="KW-0133">Cell shape</keyword>
<dbReference type="PANTHER" id="PTHR30582:SF2">
    <property type="entry name" value="L,D-TRANSPEPTIDASE YCIB-RELATED"/>
    <property type="match status" value="1"/>
</dbReference>